<name>A0A1V5ZH61_9BACT</name>
<protein>
    <submittedName>
        <fullName evidence="1">Uncharacterized protein</fullName>
    </submittedName>
</protein>
<gene>
    <name evidence="1" type="ORF">BWY04_01565</name>
</gene>
<sequence>MKIKELLNQEPVPIDEYIDIQIDHIFQEAEKRNGELTKKETLELVNKIKKSAEYYLDYEEEDEEALQKEAELKGAEIWNNER</sequence>
<dbReference type="AlphaFoldDB" id="A0A1V5ZH61"/>
<dbReference type="Proteomes" id="UP000485621">
    <property type="component" value="Unassembled WGS sequence"/>
</dbReference>
<evidence type="ECO:0000313" key="1">
    <source>
        <dbReference type="EMBL" id="OQB39543.1"/>
    </source>
</evidence>
<organism evidence="1">
    <name type="scientific">candidate division CPR1 bacterium ADurb.Bin160</name>
    <dbReference type="NCBI Taxonomy" id="1852826"/>
    <lineage>
        <taxon>Bacteria</taxon>
        <taxon>candidate division CPR1</taxon>
    </lineage>
</organism>
<dbReference type="EMBL" id="MWDB01000089">
    <property type="protein sequence ID" value="OQB39543.1"/>
    <property type="molecule type" value="Genomic_DNA"/>
</dbReference>
<accession>A0A1V5ZH61</accession>
<reference evidence="1" key="1">
    <citation type="submission" date="2017-02" db="EMBL/GenBank/DDBJ databases">
        <title>Delving into the versatile metabolic prowess of the omnipresent phylum Bacteroidetes.</title>
        <authorList>
            <person name="Nobu M.K."/>
            <person name="Mei R."/>
            <person name="Narihiro T."/>
            <person name="Kuroda K."/>
            <person name="Liu W.-T."/>
        </authorList>
    </citation>
    <scope>NUCLEOTIDE SEQUENCE</scope>
    <source>
        <strain evidence="1">ADurb.Bin160</strain>
    </source>
</reference>
<comment type="caution">
    <text evidence="1">The sequence shown here is derived from an EMBL/GenBank/DDBJ whole genome shotgun (WGS) entry which is preliminary data.</text>
</comment>
<proteinExistence type="predicted"/>